<protein>
    <submittedName>
        <fullName evidence="2">HERC1 protein</fullName>
    </submittedName>
</protein>
<reference evidence="2" key="1">
    <citation type="submission" date="2021-02" db="EMBL/GenBank/DDBJ databases">
        <authorList>
            <person name="Dougan E. K."/>
            <person name="Rhodes N."/>
            <person name="Thang M."/>
            <person name="Chan C."/>
        </authorList>
    </citation>
    <scope>NUCLEOTIDE SEQUENCE</scope>
</reference>
<proteinExistence type="predicted"/>
<feature type="compositionally biased region" description="Polar residues" evidence="1">
    <location>
        <begin position="56"/>
        <end position="65"/>
    </location>
</feature>
<feature type="region of interest" description="Disordered" evidence="1">
    <location>
        <begin position="32"/>
        <end position="67"/>
    </location>
</feature>
<feature type="region of interest" description="Disordered" evidence="1">
    <location>
        <begin position="149"/>
        <end position="168"/>
    </location>
</feature>
<accession>A0A812IVX0</accession>
<dbReference type="EMBL" id="CAJNIZ010001314">
    <property type="protein sequence ID" value="CAE7188168.1"/>
    <property type="molecule type" value="Genomic_DNA"/>
</dbReference>
<evidence type="ECO:0000313" key="3">
    <source>
        <dbReference type="Proteomes" id="UP000649617"/>
    </source>
</evidence>
<name>A0A812IVX0_SYMPI</name>
<dbReference type="Proteomes" id="UP000649617">
    <property type="component" value="Unassembled WGS sequence"/>
</dbReference>
<dbReference type="AlphaFoldDB" id="A0A812IVX0"/>
<evidence type="ECO:0000256" key="1">
    <source>
        <dbReference type="SAM" id="MobiDB-lite"/>
    </source>
</evidence>
<sequence length="257" mass="28656">MPSLADVVLAQEEPDLEDEALNAELASLAALRAQRQQREREARPPSARGTLPHEAQPQSEATQVRFSGVNADALLSRAEQAENAVDKEIEAMDRELQRQVAEFRKQQRRDSQPSCEEEGASLTDPAPFPPDILDSIDSAELRELKDLAAKMDEAFPDEGAPYPPAAVDGFEVPEAESEDTEVTEFKKLLDQLDVRLRALQGKEALKLPLDEAPESFIPKAVTDTLQELRSQNQYLRKSLESERRKGKLDLDSTLLEK</sequence>
<comment type="caution">
    <text evidence="2">The sequence shown here is derived from an EMBL/GenBank/DDBJ whole genome shotgun (WGS) entry which is preliminary data.</text>
</comment>
<feature type="region of interest" description="Disordered" evidence="1">
    <location>
        <begin position="98"/>
        <end position="135"/>
    </location>
</feature>
<dbReference type="OrthoDB" id="10479432at2759"/>
<evidence type="ECO:0000313" key="2">
    <source>
        <dbReference type="EMBL" id="CAE7188168.1"/>
    </source>
</evidence>
<feature type="compositionally biased region" description="Basic and acidic residues" evidence="1">
    <location>
        <begin position="98"/>
        <end position="111"/>
    </location>
</feature>
<gene>
    <name evidence="2" type="primary">HERC1</name>
    <name evidence="2" type="ORF">SPIL2461_LOCUS1362</name>
</gene>
<keyword evidence="3" id="KW-1185">Reference proteome</keyword>
<organism evidence="2 3">
    <name type="scientific">Symbiodinium pilosum</name>
    <name type="common">Dinoflagellate</name>
    <dbReference type="NCBI Taxonomy" id="2952"/>
    <lineage>
        <taxon>Eukaryota</taxon>
        <taxon>Sar</taxon>
        <taxon>Alveolata</taxon>
        <taxon>Dinophyceae</taxon>
        <taxon>Suessiales</taxon>
        <taxon>Symbiodiniaceae</taxon>
        <taxon>Symbiodinium</taxon>
    </lineage>
</organism>